<dbReference type="PANTHER" id="PTHR33745">
    <property type="entry name" value="RSBT ANTAGONIST PROTEIN RSBS-RELATED"/>
    <property type="match status" value="1"/>
</dbReference>
<dbReference type="Gene3D" id="3.30.750.24">
    <property type="entry name" value="STAS domain"/>
    <property type="match status" value="1"/>
</dbReference>
<dbReference type="AlphaFoldDB" id="A0A0K1PZP1"/>
<dbReference type="InterPro" id="IPR002645">
    <property type="entry name" value="STAS_dom"/>
</dbReference>
<dbReference type="InterPro" id="IPR013656">
    <property type="entry name" value="PAS_4"/>
</dbReference>
<dbReference type="Pfam" id="PF01740">
    <property type="entry name" value="STAS"/>
    <property type="match status" value="1"/>
</dbReference>
<accession>A0A0K1PZP1</accession>
<evidence type="ECO:0000256" key="1">
    <source>
        <dbReference type="ARBA" id="ARBA00022553"/>
    </source>
</evidence>
<dbReference type="SUPFAM" id="SSF55785">
    <property type="entry name" value="PYP-like sensor domain (PAS domain)"/>
    <property type="match status" value="1"/>
</dbReference>
<dbReference type="EMBL" id="CP012333">
    <property type="protein sequence ID" value="AKU98993.1"/>
    <property type="molecule type" value="Genomic_DNA"/>
</dbReference>
<dbReference type="InterPro" id="IPR035965">
    <property type="entry name" value="PAS-like_dom_sf"/>
</dbReference>
<name>A0A0K1PZP1_9BACT</name>
<dbReference type="InterPro" id="IPR051932">
    <property type="entry name" value="Bact_StressResp_Reg"/>
</dbReference>
<sequence>MTELAVRSEQNVETLRALINSPQNLVIFALDREYRYIAFNEAHKQVMKQIWNVDIYVGQNMLMDVVGRDDDRVKAKVQFDRALGGEHFVIIDDYGDDKFSRRSYENGYGPLKDADGNIIGFSCFLADITAQRQTQEQLEQYRRDLAARADENALLVDRLRQAVQELSTPVLEVWNDVLALPVIGIVDTERGAQMEERLLSEIVKHRSKYVIVDLTGVNALDSGTADRFVKLAKSVSLLGSTCILTGIQPAVAQTLVAIGVEFGGMMTQRNLKSALQFCIVSNR</sequence>
<dbReference type="CDD" id="cd07041">
    <property type="entry name" value="STAS_RsbR_RsbS_like"/>
    <property type="match status" value="1"/>
</dbReference>
<dbReference type="KEGG" id="llu:AKJ09_05657"/>
<dbReference type="InterPro" id="IPR000700">
    <property type="entry name" value="PAS-assoc_C"/>
</dbReference>
<reference evidence="4 5" key="1">
    <citation type="submission" date="2015-08" db="EMBL/GenBank/DDBJ databases">
        <authorList>
            <person name="Babu N.S."/>
            <person name="Beckwith C.J."/>
            <person name="Beseler K.G."/>
            <person name="Brison A."/>
            <person name="Carone J.V."/>
            <person name="Caskin T.P."/>
            <person name="Diamond M."/>
            <person name="Durham M.E."/>
            <person name="Foxe J.M."/>
            <person name="Go M."/>
            <person name="Henderson B.A."/>
            <person name="Jones I.B."/>
            <person name="McGettigan J.A."/>
            <person name="Micheletti S.J."/>
            <person name="Nasrallah M.E."/>
            <person name="Ortiz D."/>
            <person name="Piller C.R."/>
            <person name="Privatt S.R."/>
            <person name="Schneider S.L."/>
            <person name="Sharp S."/>
            <person name="Smith T.C."/>
            <person name="Stanton J.D."/>
            <person name="Ullery H.E."/>
            <person name="Wilson R.J."/>
            <person name="Serrano M.G."/>
            <person name="Buck G."/>
            <person name="Lee V."/>
            <person name="Wang Y."/>
            <person name="Carvalho R."/>
            <person name="Voegtly L."/>
            <person name="Shi R."/>
            <person name="Duckworth R."/>
            <person name="Johnson A."/>
            <person name="Loviza R."/>
            <person name="Walstead R."/>
            <person name="Shah Z."/>
            <person name="Kiflezghi M."/>
            <person name="Wade K."/>
            <person name="Ball S.L."/>
            <person name="Bradley K.W."/>
            <person name="Asai D.J."/>
            <person name="Bowman C.A."/>
            <person name="Russell D.A."/>
            <person name="Pope W.H."/>
            <person name="Jacobs-Sera D."/>
            <person name="Hendrix R.W."/>
            <person name="Hatfull G.F."/>
        </authorList>
    </citation>
    <scope>NUCLEOTIDE SEQUENCE [LARGE SCALE GENOMIC DNA]</scope>
    <source>
        <strain evidence="4 5">DSM 27648</strain>
    </source>
</reference>
<dbReference type="PANTHER" id="PTHR33745:SF3">
    <property type="entry name" value="RSBT CO-ANTAGONIST PROTEIN RSBRC"/>
    <property type="match status" value="1"/>
</dbReference>
<protein>
    <submittedName>
        <fullName evidence="4">RsbR, positive regulator of sigma-B</fullName>
    </submittedName>
</protein>
<feature type="domain" description="STAS" evidence="3">
    <location>
        <begin position="167"/>
        <end position="278"/>
    </location>
</feature>
<evidence type="ECO:0000313" key="4">
    <source>
        <dbReference type="EMBL" id="AKU98993.1"/>
    </source>
</evidence>
<dbReference type="PROSITE" id="PS50801">
    <property type="entry name" value="STAS"/>
    <property type="match status" value="1"/>
</dbReference>
<dbReference type="Proteomes" id="UP000064967">
    <property type="component" value="Chromosome"/>
</dbReference>
<dbReference type="Pfam" id="PF08448">
    <property type="entry name" value="PAS_4"/>
    <property type="match status" value="1"/>
</dbReference>
<evidence type="ECO:0000259" key="2">
    <source>
        <dbReference type="PROSITE" id="PS50113"/>
    </source>
</evidence>
<dbReference type="STRING" id="1391654.AKJ09_05657"/>
<gene>
    <name evidence="4" type="ORF">AKJ09_05657</name>
</gene>
<evidence type="ECO:0000313" key="5">
    <source>
        <dbReference type="Proteomes" id="UP000064967"/>
    </source>
</evidence>
<keyword evidence="5" id="KW-1185">Reference proteome</keyword>
<dbReference type="PROSITE" id="PS50113">
    <property type="entry name" value="PAC"/>
    <property type="match status" value="1"/>
</dbReference>
<dbReference type="Gene3D" id="3.30.450.20">
    <property type="entry name" value="PAS domain"/>
    <property type="match status" value="1"/>
</dbReference>
<keyword evidence="1" id="KW-0597">Phosphoprotein</keyword>
<feature type="domain" description="PAC" evidence="2">
    <location>
        <begin position="84"/>
        <end position="140"/>
    </location>
</feature>
<dbReference type="SUPFAM" id="SSF52091">
    <property type="entry name" value="SpoIIaa-like"/>
    <property type="match status" value="1"/>
</dbReference>
<dbReference type="InterPro" id="IPR036513">
    <property type="entry name" value="STAS_dom_sf"/>
</dbReference>
<proteinExistence type="predicted"/>
<evidence type="ECO:0000259" key="3">
    <source>
        <dbReference type="PROSITE" id="PS50801"/>
    </source>
</evidence>
<organism evidence="4 5">
    <name type="scientific">Labilithrix luteola</name>
    <dbReference type="NCBI Taxonomy" id="1391654"/>
    <lineage>
        <taxon>Bacteria</taxon>
        <taxon>Pseudomonadati</taxon>
        <taxon>Myxococcota</taxon>
        <taxon>Polyangia</taxon>
        <taxon>Polyangiales</taxon>
        <taxon>Labilitrichaceae</taxon>
        <taxon>Labilithrix</taxon>
    </lineage>
</organism>